<dbReference type="GO" id="GO:0005829">
    <property type="term" value="C:cytosol"/>
    <property type="evidence" value="ECO:0007669"/>
    <property type="project" value="EnsemblFungi"/>
</dbReference>
<dbReference type="RefSeq" id="XP_016606435.1">
    <property type="nucleotide sequence ID" value="XM_016754307.1"/>
</dbReference>
<dbReference type="GeneID" id="27689432"/>
<evidence type="ECO:0000256" key="5">
    <source>
        <dbReference type="PIRSR" id="PIRSR017617-1"/>
    </source>
</evidence>
<dbReference type="InterPro" id="IPR015424">
    <property type="entry name" value="PyrdxlP-dep_Trfase"/>
</dbReference>
<dbReference type="FunCoup" id="A0A0L0HA10">
    <property type="interactions" value="307"/>
</dbReference>
<dbReference type="AlphaFoldDB" id="A0A0L0HA10"/>
<feature type="domain" description="Aromatic amino acid beta-eliminating lyase/threonine aldolase" evidence="6">
    <location>
        <begin position="38"/>
        <end position="320"/>
    </location>
</feature>
<evidence type="ECO:0000256" key="4">
    <source>
        <dbReference type="ARBA" id="ARBA00023239"/>
    </source>
</evidence>
<keyword evidence="3" id="KW-0663">Pyridoxal phosphate</keyword>
<name>A0A0L0HA10_SPIPD</name>
<comment type="similarity">
    <text evidence="2">Belongs to the threonine aldolase family.</text>
</comment>
<evidence type="ECO:0000256" key="1">
    <source>
        <dbReference type="ARBA" id="ARBA00001933"/>
    </source>
</evidence>
<dbReference type="Gene3D" id="3.90.1150.10">
    <property type="entry name" value="Aspartate Aminotransferase, domain 1"/>
    <property type="match status" value="1"/>
</dbReference>
<comment type="cofactor">
    <cofactor evidence="1">
        <name>pyridoxal 5'-phosphate</name>
        <dbReference type="ChEBI" id="CHEBI:597326"/>
    </cofactor>
</comment>
<dbReference type="OMA" id="MRQTGFM"/>
<proteinExistence type="inferred from homology"/>
<dbReference type="PANTHER" id="PTHR48097">
    <property type="entry name" value="L-THREONINE ALDOLASE-RELATED"/>
    <property type="match status" value="1"/>
</dbReference>
<evidence type="ECO:0000256" key="3">
    <source>
        <dbReference type="ARBA" id="ARBA00022898"/>
    </source>
</evidence>
<dbReference type="NCBIfam" id="NF041359">
    <property type="entry name" value="GntG_guanitoxin"/>
    <property type="match status" value="1"/>
</dbReference>
<evidence type="ECO:0000313" key="7">
    <source>
        <dbReference type="EMBL" id="KNC98395.1"/>
    </source>
</evidence>
<evidence type="ECO:0000259" key="6">
    <source>
        <dbReference type="Pfam" id="PF01212"/>
    </source>
</evidence>
<evidence type="ECO:0000313" key="8">
    <source>
        <dbReference type="Proteomes" id="UP000053201"/>
    </source>
</evidence>
<dbReference type="GO" id="GO:0006545">
    <property type="term" value="P:glycine biosynthetic process"/>
    <property type="evidence" value="ECO:0007669"/>
    <property type="project" value="EnsemblFungi"/>
</dbReference>
<dbReference type="GO" id="GO:0008732">
    <property type="term" value="F:L-allo-threonine aldolase activity"/>
    <property type="evidence" value="ECO:0007669"/>
    <property type="project" value="EnsemblFungi"/>
</dbReference>
<feature type="modified residue" description="N6-(pyridoxal phosphate)lysine" evidence="5">
    <location>
        <position position="235"/>
    </location>
</feature>
<protein>
    <recommendedName>
        <fullName evidence="6">Aromatic amino acid beta-eliminating lyase/threonine aldolase domain-containing protein</fullName>
    </recommendedName>
</protein>
<dbReference type="OrthoDB" id="10261951at2759"/>
<dbReference type="EMBL" id="KQ257460">
    <property type="protein sequence ID" value="KNC98395.1"/>
    <property type="molecule type" value="Genomic_DNA"/>
</dbReference>
<sequence>MLRLTSFIHIFRRSMSSSTVNAGLYRNAPVQNVKAVHDFRSDTVTKPTAEMLNVMMTADVGDDVFDEDPTINALQDRIADMAGHEAALFCPTATMTNQIAVRTHLTAPPYTVLCDHRAHIFNYEAAGISFHCGAGLVPVQPAPGQTHLTASVIEKHLVLDDDVHHAPTRVVCLENTLHGMIVPLENIKEITALAHKHDLKTHLDGARIWNACVATGISLKEYCSHFDSISMCFSKGLGAPVGSVLVGSKPFIKKAKHFRKMYGGGWRQAGILAAAGLYALDHHLPLLTTDHQNAQYLAQTLLDLNLGFSLLHPVETNMVWLNAPVPADILAEVLAKEGIRVFGGSGTEMRLVFHHQITREAVDKFVRVLKQFFEK</sequence>
<dbReference type="InterPro" id="IPR023603">
    <property type="entry name" value="Low_specificity_L-TA-like"/>
</dbReference>
<accession>A0A0L0HA10</accession>
<dbReference type="SUPFAM" id="SSF53383">
    <property type="entry name" value="PLP-dependent transferases"/>
    <property type="match status" value="1"/>
</dbReference>
<dbReference type="FunFam" id="3.40.640.10:FF:000030">
    <property type="entry name" value="Low-specificity L-threonine aldolase"/>
    <property type="match status" value="1"/>
</dbReference>
<dbReference type="Pfam" id="PF01212">
    <property type="entry name" value="Beta_elim_lyase"/>
    <property type="match status" value="1"/>
</dbReference>
<dbReference type="PANTHER" id="PTHR48097:SF9">
    <property type="entry name" value="L-THREONINE ALDOLASE"/>
    <property type="match status" value="1"/>
</dbReference>
<organism evidence="7 8">
    <name type="scientific">Spizellomyces punctatus (strain DAOM BR117)</name>
    <dbReference type="NCBI Taxonomy" id="645134"/>
    <lineage>
        <taxon>Eukaryota</taxon>
        <taxon>Fungi</taxon>
        <taxon>Fungi incertae sedis</taxon>
        <taxon>Chytridiomycota</taxon>
        <taxon>Chytridiomycota incertae sedis</taxon>
        <taxon>Chytridiomycetes</taxon>
        <taxon>Spizellomycetales</taxon>
        <taxon>Spizellomycetaceae</taxon>
        <taxon>Spizellomyces</taxon>
    </lineage>
</organism>
<dbReference type="InterPro" id="IPR001597">
    <property type="entry name" value="ArAA_b-elim_lyase/Thr_aldolase"/>
</dbReference>
<reference evidence="7 8" key="1">
    <citation type="submission" date="2009-08" db="EMBL/GenBank/DDBJ databases">
        <title>The Genome Sequence of Spizellomyces punctatus strain DAOM BR117.</title>
        <authorList>
            <consortium name="The Broad Institute Genome Sequencing Platform"/>
            <person name="Russ C."/>
            <person name="Cuomo C."/>
            <person name="Shea T."/>
            <person name="Young S.K."/>
            <person name="Zeng Q."/>
            <person name="Koehrsen M."/>
            <person name="Haas B."/>
            <person name="Borodovsky M."/>
            <person name="Guigo R."/>
            <person name="Alvarado L."/>
            <person name="Berlin A."/>
            <person name="Bochicchio J."/>
            <person name="Borenstein D."/>
            <person name="Chapman S."/>
            <person name="Chen Z."/>
            <person name="Engels R."/>
            <person name="Freedman E."/>
            <person name="Gellesch M."/>
            <person name="Goldberg J."/>
            <person name="Griggs A."/>
            <person name="Gujja S."/>
            <person name="Heiman D."/>
            <person name="Hepburn T."/>
            <person name="Howarth C."/>
            <person name="Jen D."/>
            <person name="Larson L."/>
            <person name="Lewis B."/>
            <person name="Mehta T."/>
            <person name="Park D."/>
            <person name="Pearson M."/>
            <person name="Roberts A."/>
            <person name="Saif S."/>
            <person name="Shenoy N."/>
            <person name="Sisk P."/>
            <person name="Stolte C."/>
            <person name="Sykes S."/>
            <person name="Thomson T."/>
            <person name="Walk T."/>
            <person name="White J."/>
            <person name="Yandava C."/>
            <person name="Burger G."/>
            <person name="Gray M.W."/>
            <person name="Holland P.W.H."/>
            <person name="King N."/>
            <person name="Lang F.B.F."/>
            <person name="Roger A.J."/>
            <person name="Ruiz-Trillo I."/>
            <person name="Lander E."/>
            <person name="Nusbaum C."/>
        </authorList>
    </citation>
    <scope>NUCLEOTIDE SEQUENCE [LARGE SCALE GENOMIC DNA]</scope>
    <source>
        <strain evidence="7 8">DAOM BR117</strain>
    </source>
</reference>
<dbReference type="eggNOG" id="KOG1368">
    <property type="taxonomic scope" value="Eukaryota"/>
</dbReference>
<dbReference type="STRING" id="645134.A0A0L0HA10"/>
<dbReference type="PIRSF" id="PIRSF017617">
    <property type="entry name" value="Thr_aldolase"/>
    <property type="match status" value="1"/>
</dbReference>
<gene>
    <name evidence="7" type="ORF">SPPG_06100</name>
</gene>
<dbReference type="GO" id="GO:0006567">
    <property type="term" value="P:L-threonine catabolic process"/>
    <property type="evidence" value="ECO:0007669"/>
    <property type="project" value="EnsemblFungi"/>
</dbReference>
<dbReference type="Proteomes" id="UP000053201">
    <property type="component" value="Unassembled WGS sequence"/>
</dbReference>
<keyword evidence="4" id="KW-0456">Lyase</keyword>
<dbReference type="Gene3D" id="3.40.640.10">
    <property type="entry name" value="Type I PLP-dependent aspartate aminotransferase-like (Major domain)"/>
    <property type="match status" value="1"/>
</dbReference>
<keyword evidence="8" id="KW-1185">Reference proteome</keyword>
<dbReference type="InterPro" id="IPR015422">
    <property type="entry name" value="PyrdxlP-dep_Trfase_small"/>
</dbReference>
<evidence type="ECO:0000256" key="2">
    <source>
        <dbReference type="ARBA" id="ARBA00006966"/>
    </source>
</evidence>
<dbReference type="InterPro" id="IPR015421">
    <property type="entry name" value="PyrdxlP-dep_Trfase_major"/>
</dbReference>
<dbReference type="CDD" id="cd06502">
    <property type="entry name" value="TA_like"/>
    <property type="match status" value="1"/>
</dbReference>
<dbReference type="VEuPathDB" id="FungiDB:SPPG_06100"/>
<dbReference type="InParanoid" id="A0A0L0HA10"/>